<dbReference type="InterPro" id="IPR002159">
    <property type="entry name" value="CD36_fam"/>
</dbReference>
<dbReference type="InterPro" id="IPR005428">
    <property type="entry name" value="CD36/SCARB1/SNMP1"/>
</dbReference>
<evidence type="ECO:0000256" key="11">
    <source>
        <dbReference type="ARBA" id="ARBA00020772"/>
    </source>
</evidence>
<evidence type="ECO:0000256" key="9">
    <source>
        <dbReference type="ARBA" id="ARBA00004651"/>
    </source>
</evidence>
<protein>
    <recommendedName>
        <fullName evidence="11">Platelet glycoprotein 4</fullName>
    </recommendedName>
    <alternativeName>
        <fullName evidence="31">Glycoprotein IIIb</fullName>
    </alternativeName>
    <alternativeName>
        <fullName evidence="29">PAS IV</fullName>
    </alternativeName>
    <alternativeName>
        <fullName evidence="30">PAS-4</fullName>
    </alternativeName>
    <alternativeName>
        <fullName evidence="28">Platelet glycoprotein IV</fullName>
    </alternativeName>
</protein>
<keyword evidence="18 32" id="KW-1133">Transmembrane helix</keyword>
<dbReference type="GO" id="GO:0044539">
    <property type="term" value="P:long-chain fatty acid import into cell"/>
    <property type="evidence" value="ECO:0007669"/>
    <property type="project" value="TreeGrafter"/>
</dbReference>
<evidence type="ECO:0000256" key="13">
    <source>
        <dbReference type="ARBA" id="ARBA00022475"/>
    </source>
</evidence>
<dbReference type="GO" id="GO:0005044">
    <property type="term" value="F:scavenger receptor activity"/>
    <property type="evidence" value="ECO:0007669"/>
    <property type="project" value="TreeGrafter"/>
</dbReference>
<keyword evidence="23" id="KW-1015">Disulfide bond</keyword>
<evidence type="ECO:0000256" key="20">
    <source>
        <dbReference type="ARBA" id="ARBA00023055"/>
    </source>
</evidence>
<dbReference type="Proteomes" id="UP001501940">
    <property type="component" value="Chromosome 21"/>
</dbReference>
<dbReference type="GO" id="GO:0030169">
    <property type="term" value="F:low-density lipoprotein particle binding"/>
    <property type="evidence" value="ECO:0007669"/>
    <property type="project" value="TreeGrafter"/>
</dbReference>
<keyword evidence="19" id="KW-0333">Golgi apparatus</keyword>
<evidence type="ECO:0000256" key="19">
    <source>
        <dbReference type="ARBA" id="ARBA00023034"/>
    </source>
</evidence>
<dbReference type="GO" id="GO:0016324">
    <property type="term" value="C:apical plasma membrane"/>
    <property type="evidence" value="ECO:0007669"/>
    <property type="project" value="UniProtKB-SubCell"/>
</dbReference>
<keyword evidence="22" id="KW-0564">Palmitate</keyword>
<dbReference type="GeneTree" id="ENSGT00940000153372"/>
<evidence type="ECO:0000256" key="8">
    <source>
        <dbReference type="ARBA" id="ARBA00004555"/>
    </source>
</evidence>
<comment type="subcellular location">
    <subcellularLocation>
        <location evidence="6">Apical cell membrane</location>
    </subcellularLocation>
    <subcellularLocation>
        <location evidence="9">Cell membrane</location>
        <topology evidence="9">Multi-pass membrane protein</topology>
    </subcellularLocation>
    <subcellularLocation>
        <location evidence="8">Golgi apparatus</location>
    </subcellularLocation>
    <subcellularLocation>
        <location evidence="7">Membrane raft</location>
    </subcellularLocation>
</comment>
<dbReference type="AlphaFoldDB" id="A0AAQ5Y8G5"/>
<dbReference type="PANTHER" id="PTHR11923:SF12">
    <property type="entry name" value="PLATELET GLYCOPROTEIN 4"/>
    <property type="match status" value="1"/>
</dbReference>
<evidence type="ECO:0000256" key="7">
    <source>
        <dbReference type="ARBA" id="ARBA00004285"/>
    </source>
</evidence>
<comment type="catalytic activity">
    <reaction evidence="5">
        <text>butanoate(out) = butanoate(in)</text>
        <dbReference type="Rhea" id="RHEA:45248"/>
        <dbReference type="ChEBI" id="CHEBI:17968"/>
    </reaction>
    <physiologicalReaction direction="left-to-right" evidence="5">
        <dbReference type="Rhea" id="RHEA:45249"/>
    </physiologicalReaction>
</comment>
<evidence type="ECO:0000313" key="34">
    <source>
        <dbReference type="Proteomes" id="UP001501940"/>
    </source>
</evidence>
<comment type="catalytic activity">
    <reaction evidence="27">
        <text>tetracosanoate(out) = tetracosanoate(in)</text>
        <dbReference type="Rhea" id="RHEA:45260"/>
        <dbReference type="ChEBI" id="CHEBI:31014"/>
    </reaction>
    <physiologicalReaction direction="left-to-right" evidence="27">
        <dbReference type="Rhea" id="RHEA:45261"/>
    </physiologicalReaction>
</comment>
<evidence type="ECO:0000256" key="10">
    <source>
        <dbReference type="ARBA" id="ARBA00010532"/>
    </source>
</evidence>
<evidence type="ECO:0000313" key="33">
    <source>
        <dbReference type="Ensembl" id="ENSAOCP00000048146.1"/>
    </source>
</evidence>
<evidence type="ECO:0000256" key="4">
    <source>
        <dbReference type="ARBA" id="ARBA00000996"/>
    </source>
</evidence>
<feature type="transmembrane region" description="Helical" evidence="32">
    <location>
        <begin position="7"/>
        <end position="28"/>
    </location>
</feature>
<evidence type="ECO:0000256" key="1">
    <source>
        <dbReference type="ARBA" id="ARBA00000542"/>
    </source>
</evidence>
<sequence length="449" mass="50176">MGCCNRRCGLIAGAVVGAVVAILGGILIPVGKIIIEGTVEKEAVIEPGTTAYDNWVSAGATVYRQFWLFDLKNPLEVLHYGAAPVVVEKGPYTYRTRYLPKENITFHSNNTVAFLLPIGAIFDPTMSEGSEEDNITSLNLAVAGAYALVPKPLHSVLEILIKSTNSSLFQRRTVKEMLWGYPDPILKETLGLFSPYNGTYDGYYNVFNGKDDISKVSIIDRWRGETKLTFWDDEYCNMINGTGKMHMSKWNYEKTVNLKGIDVYRFSLLPSTLASPVDNPDNKCFCKNPETSKNCTLAGVLDIGSCQEGRPIFISLPHFLHGSPSLREDVLGLDPDEEHHKTFFDVEPLTGFTLNFAKRIQVNMMYGPSKVITVLKKVKDYTLFPLVWLNETAMLDDETAQMFQDEIISNINMLEILQEVLLGVGVVVFVVCLVSYCVVRKRHNQSKLA</sequence>
<evidence type="ECO:0000256" key="14">
    <source>
        <dbReference type="ARBA" id="ARBA00022499"/>
    </source>
</evidence>
<comment type="catalytic activity">
    <reaction evidence="1">
        <text>(9Z,12Z)-octadecadienoate(out) = (9Z,12Z)-octadecadienoate(in)</text>
        <dbReference type="Rhea" id="RHEA:45264"/>
        <dbReference type="ChEBI" id="CHEBI:30245"/>
    </reaction>
    <physiologicalReaction direction="left-to-right" evidence="1">
        <dbReference type="Rhea" id="RHEA:45265"/>
    </physiologicalReaction>
</comment>
<organism evidence="33 34">
    <name type="scientific">Amphiprion ocellaris</name>
    <name type="common">Clown anemonefish</name>
    <dbReference type="NCBI Taxonomy" id="80972"/>
    <lineage>
        <taxon>Eukaryota</taxon>
        <taxon>Metazoa</taxon>
        <taxon>Chordata</taxon>
        <taxon>Craniata</taxon>
        <taxon>Vertebrata</taxon>
        <taxon>Euteleostomi</taxon>
        <taxon>Actinopterygii</taxon>
        <taxon>Neopterygii</taxon>
        <taxon>Teleostei</taxon>
        <taxon>Neoteleostei</taxon>
        <taxon>Acanthomorphata</taxon>
        <taxon>Ovalentaria</taxon>
        <taxon>Pomacentridae</taxon>
        <taxon>Amphiprion</taxon>
    </lineage>
</organism>
<comment type="catalytic activity">
    <reaction evidence="3">
        <text>hexadecanoate(out) = hexadecanoate(in)</text>
        <dbReference type="Rhea" id="RHEA:45256"/>
        <dbReference type="ChEBI" id="CHEBI:7896"/>
    </reaction>
    <physiologicalReaction direction="left-to-right" evidence="3">
        <dbReference type="Rhea" id="RHEA:45257"/>
    </physiologicalReaction>
</comment>
<evidence type="ECO:0000256" key="3">
    <source>
        <dbReference type="ARBA" id="ARBA00000934"/>
    </source>
</evidence>
<keyword evidence="15 32" id="KW-0812">Transmembrane</keyword>
<proteinExistence type="inferred from homology"/>
<evidence type="ECO:0000256" key="30">
    <source>
        <dbReference type="ARBA" id="ARBA00032188"/>
    </source>
</evidence>
<evidence type="ECO:0000256" key="17">
    <source>
        <dbReference type="ARBA" id="ARBA00022889"/>
    </source>
</evidence>
<dbReference type="GO" id="GO:0009986">
    <property type="term" value="C:cell surface"/>
    <property type="evidence" value="ECO:0007669"/>
    <property type="project" value="TreeGrafter"/>
</dbReference>
<dbReference type="Ensembl" id="ENSAOCT00000069007.1">
    <property type="protein sequence ID" value="ENSAOCP00000048146.1"/>
    <property type="gene ID" value="ENSAOCG00000019767.2"/>
</dbReference>
<name>A0AAQ5Y8G5_AMPOC</name>
<keyword evidence="24" id="KW-0675">Receptor</keyword>
<evidence type="ECO:0000256" key="31">
    <source>
        <dbReference type="ARBA" id="ARBA00032780"/>
    </source>
</evidence>
<evidence type="ECO:0000256" key="27">
    <source>
        <dbReference type="ARBA" id="ARBA00023949"/>
    </source>
</evidence>
<keyword evidence="25" id="KW-0325">Glycoprotein</keyword>
<dbReference type="PRINTS" id="PR01610">
    <property type="entry name" value="CD36ANTIGEN"/>
</dbReference>
<dbReference type="GO" id="GO:0019915">
    <property type="term" value="P:lipid storage"/>
    <property type="evidence" value="ECO:0007669"/>
    <property type="project" value="TreeGrafter"/>
</dbReference>
<evidence type="ECO:0000256" key="5">
    <source>
        <dbReference type="ARBA" id="ARBA00001892"/>
    </source>
</evidence>
<evidence type="ECO:0000256" key="25">
    <source>
        <dbReference type="ARBA" id="ARBA00023180"/>
    </source>
</evidence>
<dbReference type="PRINTS" id="PR01609">
    <property type="entry name" value="CD36FAMILY"/>
</dbReference>
<dbReference type="Pfam" id="PF01130">
    <property type="entry name" value="CD36"/>
    <property type="match status" value="2"/>
</dbReference>
<dbReference type="PANTHER" id="PTHR11923">
    <property type="entry name" value="SCAVENGER RECEPTOR CLASS B TYPE-1 SR-B1"/>
    <property type="match status" value="1"/>
</dbReference>
<evidence type="ECO:0000256" key="28">
    <source>
        <dbReference type="ARBA" id="ARBA00029966"/>
    </source>
</evidence>
<keyword evidence="34" id="KW-1185">Reference proteome</keyword>
<evidence type="ECO:0000256" key="26">
    <source>
        <dbReference type="ARBA" id="ARBA00023288"/>
    </source>
</evidence>
<evidence type="ECO:0000256" key="22">
    <source>
        <dbReference type="ARBA" id="ARBA00023139"/>
    </source>
</evidence>
<accession>A0AAQ5Y8G5</accession>
<reference evidence="33" key="3">
    <citation type="submission" date="2025-09" db="UniProtKB">
        <authorList>
            <consortium name="Ensembl"/>
        </authorList>
    </citation>
    <scope>IDENTIFICATION</scope>
</reference>
<dbReference type="GO" id="GO:0042953">
    <property type="term" value="P:lipoprotein transport"/>
    <property type="evidence" value="ECO:0007669"/>
    <property type="project" value="TreeGrafter"/>
</dbReference>
<comment type="catalytic activity">
    <reaction evidence="4">
        <text>tetradecanoate(out) = tetradecanoate(in)</text>
        <dbReference type="Rhea" id="RHEA:45252"/>
        <dbReference type="ChEBI" id="CHEBI:30807"/>
    </reaction>
    <physiologicalReaction direction="left-to-right" evidence="4">
        <dbReference type="Rhea" id="RHEA:45253"/>
    </physiologicalReaction>
</comment>
<gene>
    <name evidence="33" type="primary">CD36</name>
</gene>
<keyword evidence="14" id="KW-1017">Isopeptide bond</keyword>
<evidence type="ECO:0000256" key="15">
    <source>
        <dbReference type="ARBA" id="ARBA00022692"/>
    </source>
</evidence>
<evidence type="ECO:0000256" key="18">
    <source>
        <dbReference type="ARBA" id="ARBA00022989"/>
    </source>
</evidence>
<dbReference type="GO" id="GO:0005901">
    <property type="term" value="C:caveola"/>
    <property type="evidence" value="ECO:0007669"/>
    <property type="project" value="TreeGrafter"/>
</dbReference>
<evidence type="ECO:0000256" key="2">
    <source>
        <dbReference type="ARBA" id="ARBA00000626"/>
    </source>
</evidence>
<evidence type="ECO:0000256" key="24">
    <source>
        <dbReference type="ARBA" id="ARBA00023170"/>
    </source>
</evidence>
<evidence type="ECO:0000256" key="16">
    <source>
        <dbReference type="ARBA" id="ARBA00022843"/>
    </source>
</evidence>
<keyword evidence="16" id="KW-0832">Ubl conjugation</keyword>
<evidence type="ECO:0000256" key="12">
    <source>
        <dbReference type="ARBA" id="ARBA00022448"/>
    </source>
</evidence>
<dbReference type="GO" id="GO:0150094">
    <property type="term" value="P:amyloid-beta clearance by cellular catabolic process"/>
    <property type="evidence" value="ECO:0007669"/>
    <property type="project" value="TreeGrafter"/>
</dbReference>
<dbReference type="GO" id="GO:0005041">
    <property type="term" value="F:low-density lipoprotein particle receptor activity"/>
    <property type="evidence" value="ECO:0007669"/>
    <property type="project" value="TreeGrafter"/>
</dbReference>
<comment type="similarity">
    <text evidence="10">Belongs to the CD36 family.</text>
</comment>
<reference evidence="33 34" key="1">
    <citation type="submission" date="2022-01" db="EMBL/GenBank/DDBJ databases">
        <title>A chromosome-scale genome assembly of the false clownfish, Amphiprion ocellaris.</title>
        <authorList>
            <person name="Ryu T."/>
        </authorList>
    </citation>
    <scope>NUCLEOTIDE SEQUENCE [LARGE SCALE GENOMIC DNA]</scope>
</reference>
<dbReference type="GO" id="GO:0005794">
    <property type="term" value="C:Golgi apparatus"/>
    <property type="evidence" value="ECO:0007669"/>
    <property type="project" value="UniProtKB-SubCell"/>
</dbReference>
<keyword evidence="26" id="KW-0449">Lipoprotein</keyword>
<comment type="catalytic activity">
    <reaction evidence="2">
        <text>(9Z)-octadecenoate(out) = (9Z)-octadecenoate(in)</text>
        <dbReference type="Rhea" id="RHEA:33655"/>
        <dbReference type="ChEBI" id="CHEBI:30823"/>
    </reaction>
    <physiologicalReaction direction="left-to-right" evidence="2">
        <dbReference type="Rhea" id="RHEA:33656"/>
    </physiologicalReaction>
</comment>
<keyword evidence="20" id="KW-0445">Lipid transport</keyword>
<evidence type="ECO:0000256" key="23">
    <source>
        <dbReference type="ARBA" id="ARBA00023157"/>
    </source>
</evidence>
<evidence type="ECO:0000256" key="32">
    <source>
        <dbReference type="SAM" id="Phobius"/>
    </source>
</evidence>
<dbReference type="GO" id="GO:0034383">
    <property type="term" value="P:low-density lipoprotein particle clearance"/>
    <property type="evidence" value="ECO:0007669"/>
    <property type="project" value="TreeGrafter"/>
</dbReference>
<feature type="transmembrane region" description="Helical" evidence="32">
    <location>
        <begin position="420"/>
        <end position="439"/>
    </location>
</feature>
<keyword evidence="17" id="KW-0130">Cell adhesion</keyword>
<dbReference type="GO" id="GO:0007155">
    <property type="term" value="P:cell adhesion"/>
    <property type="evidence" value="ECO:0007669"/>
    <property type="project" value="UniProtKB-KW"/>
</dbReference>
<evidence type="ECO:0000256" key="6">
    <source>
        <dbReference type="ARBA" id="ARBA00004221"/>
    </source>
</evidence>
<dbReference type="GO" id="GO:0006898">
    <property type="term" value="P:receptor-mediated endocytosis"/>
    <property type="evidence" value="ECO:0007669"/>
    <property type="project" value="TreeGrafter"/>
</dbReference>
<evidence type="ECO:0000256" key="21">
    <source>
        <dbReference type="ARBA" id="ARBA00023136"/>
    </source>
</evidence>
<keyword evidence="21 32" id="KW-0472">Membrane</keyword>
<keyword evidence="13" id="KW-1003">Cell membrane</keyword>
<keyword evidence="12" id="KW-0813">Transport</keyword>
<reference evidence="33" key="2">
    <citation type="submission" date="2025-08" db="UniProtKB">
        <authorList>
            <consortium name="Ensembl"/>
        </authorList>
    </citation>
    <scope>IDENTIFICATION</scope>
</reference>
<evidence type="ECO:0000256" key="29">
    <source>
        <dbReference type="ARBA" id="ARBA00031821"/>
    </source>
</evidence>